<dbReference type="PANTHER" id="PTHR43752">
    <property type="entry name" value="BNR/ASP-BOX REPEAT FAMILY PROTEIN"/>
    <property type="match status" value="1"/>
</dbReference>
<evidence type="ECO:0000259" key="1">
    <source>
        <dbReference type="Pfam" id="PF10102"/>
    </source>
</evidence>
<gene>
    <name evidence="3" type="ORF">ENX68_00970</name>
</gene>
<dbReference type="Pfam" id="PF10102">
    <property type="entry name" value="DUF2341"/>
    <property type="match status" value="1"/>
</dbReference>
<evidence type="ECO:0000313" key="3">
    <source>
        <dbReference type="EMBL" id="HGE77558.1"/>
    </source>
</evidence>
<dbReference type="AlphaFoldDB" id="A0A7V3RG98"/>
<proteinExistence type="predicted"/>
<dbReference type="SUPFAM" id="SSF50939">
    <property type="entry name" value="Sialidases"/>
    <property type="match status" value="2"/>
</dbReference>
<feature type="domain" description="DUF2341" evidence="1">
    <location>
        <begin position="99"/>
        <end position="173"/>
    </location>
</feature>
<dbReference type="PANTHER" id="PTHR43752:SF2">
    <property type="entry name" value="BNR_ASP-BOX REPEAT FAMILY PROTEIN"/>
    <property type="match status" value="1"/>
</dbReference>
<dbReference type="EMBL" id="DTOZ01000032">
    <property type="protein sequence ID" value="HGE77558.1"/>
    <property type="molecule type" value="Genomic_DNA"/>
</dbReference>
<dbReference type="InterPro" id="IPR036278">
    <property type="entry name" value="Sialidase_sf"/>
</dbReference>
<accession>A0A7V3RG98</accession>
<dbReference type="CDD" id="cd15482">
    <property type="entry name" value="Sialidase_non-viral"/>
    <property type="match status" value="1"/>
</dbReference>
<organism evidence="3">
    <name type="scientific">candidate division WOR-3 bacterium</name>
    <dbReference type="NCBI Taxonomy" id="2052148"/>
    <lineage>
        <taxon>Bacteria</taxon>
        <taxon>Bacteria division WOR-3</taxon>
    </lineage>
</organism>
<dbReference type="Pfam" id="PF13088">
    <property type="entry name" value="BNR_2"/>
    <property type="match status" value="1"/>
</dbReference>
<reference evidence="3" key="1">
    <citation type="journal article" date="2020" name="mSystems">
        <title>Genome- and Community-Level Interaction Insights into Carbon Utilization and Element Cycling Functions of Hydrothermarchaeota in Hydrothermal Sediment.</title>
        <authorList>
            <person name="Zhou Z."/>
            <person name="Liu Y."/>
            <person name="Xu W."/>
            <person name="Pan J."/>
            <person name="Luo Z.H."/>
            <person name="Li M."/>
        </authorList>
    </citation>
    <scope>NUCLEOTIDE SEQUENCE [LARGE SCALE GENOMIC DNA]</scope>
    <source>
        <strain evidence="3">SpSt-961</strain>
    </source>
</reference>
<dbReference type="Gene3D" id="2.120.10.10">
    <property type="match status" value="2"/>
</dbReference>
<dbReference type="InterPro" id="IPR011040">
    <property type="entry name" value="Sialidase"/>
</dbReference>
<comment type="caution">
    <text evidence="3">The sequence shown here is derived from an EMBL/GenBank/DDBJ whole genome shotgun (WGS) entry which is preliminary data.</text>
</comment>
<dbReference type="InterPro" id="IPR018765">
    <property type="entry name" value="DUF2341"/>
</dbReference>
<sequence length="699" mass="76498">MADSKIKRRKYSLHTSMEVGRRMIKPRSSIFILTIIIFCIFGFISKVQAGWLSGYSYRKSVTLSRPSGAVTNYQMKLKVGESSGASDYDVHCNGHVLSNFNDLRFTTSNGTTLLNYWIESISGTTPNQTATIWIKFDSIGTSATKFYMYYGNSGASAYSNISNTFLFGDDFESWFPQLVSTDGAGGPLVQNSSGDIFCIYQKPSIGSIVQRKSTDGGLTWSSETTVVSAGVYGWPHVHAIGNTFFLSYTHVNGSVWDVKFRKSTDGGNSWGSEIAVVSSRFADSDILALDANTILLATINSAQTGIDVYRSTDSGSTWSLHSSPLSGASNKQEDVFLFKLSNGNILIAWEEEVAELGKSYIKSKISTDNGATWGSVITIWNSEDAAYDYEGGGFFYDNLGNLISVAYTNVDGVLSNCQYENYKLKYKQSTDNGSTWSAASDLVPDARGLGPENFFLKLANNYVLFSHGAYWMGSSPNLYVSRIYHDLTYSDIPVASDRWTTGNGKVFIQWEGSNKIARVEGYVTGDATYRAHIISAYTGSDYAIRTRVKGGTTNLRFDFRYTDVNNHYIFNLAATEAAVYKDVGGVYTSINSVAFTTQANVWYVLDLLLLGNSIKSYVDGVLKNDFTDSTYSSGYAGLGSGNDLSTNGPVFFDYFLVRKYVSPEPTWGTWGSEEIEIGGKITFGSGGSLTLGSGGSITE</sequence>
<evidence type="ECO:0000259" key="2">
    <source>
        <dbReference type="Pfam" id="PF13088"/>
    </source>
</evidence>
<feature type="domain" description="Sialidase" evidence="2">
    <location>
        <begin position="192"/>
        <end position="389"/>
    </location>
</feature>
<dbReference type="Gene3D" id="2.60.120.560">
    <property type="entry name" value="Exo-inulinase, domain 1"/>
    <property type="match status" value="1"/>
</dbReference>
<name>A0A7V3RG98_UNCW3</name>
<protein>
    <submittedName>
        <fullName evidence="3">DUF2341 domain-containing protein</fullName>
    </submittedName>
</protein>